<keyword evidence="5" id="KW-0482">Metalloprotease</keyword>
<dbReference type="Proteomes" id="UP000239720">
    <property type="component" value="Unassembled WGS sequence"/>
</dbReference>
<dbReference type="Gene3D" id="1.10.390.10">
    <property type="entry name" value="Neutral Protease Domain 2"/>
    <property type="match status" value="1"/>
</dbReference>
<dbReference type="GO" id="GO:0006508">
    <property type="term" value="P:proteolysis"/>
    <property type="evidence" value="ECO:0007669"/>
    <property type="project" value="UniProtKB-KW"/>
</dbReference>
<dbReference type="OrthoDB" id="291295at2"/>
<dbReference type="PANTHER" id="PTHR33794">
    <property type="entry name" value="BACILLOLYSIN"/>
    <property type="match status" value="1"/>
</dbReference>
<dbReference type="GO" id="GO:0004222">
    <property type="term" value="F:metalloendopeptidase activity"/>
    <property type="evidence" value="ECO:0007669"/>
    <property type="project" value="InterPro"/>
</dbReference>
<evidence type="ECO:0000256" key="1">
    <source>
        <dbReference type="ARBA" id="ARBA00022670"/>
    </source>
</evidence>
<gene>
    <name evidence="8" type="ORF">B9R14_10155</name>
</gene>
<protein>
    <recommendedName>
        <fullName evidence="10">Zn-dependent metalloprotease</fullName>
    </recommendedName>
</protein>
<dbReference type="InterPro" id="IPR013856">
    <property type="entry name" value="Peptidase_M4_domain"/>
</dbReference>
<dbReference type="PANTHER" id="PTHR33794:SF1">
    <property type="entry name" value="BACILLOLYSIN"/>
    <property type="match status" value="1"/>
</dbReference>
<dbReference type="Pfam" id="PF02868">
    <property type="entry name" value="Peptidase_M4_C"/>
    <property type="match status" value="1"/>
</dbReference>
<dbReference type="InterPro" id="IPR001570">
    <property type="entry name" value="Peptidase_M4_C_domain"/>
</dbReference>
<dbReference type="InterPro" id="IPR050728">
    <property type="entry name" value="Zinc_Metalloprotease_M4"/>
</dbReference>
<feature type="domain" description="Peptidase M4" evidence="6">
    <location>
        <begin position="237"/>
        <end position="390"/>
    </location>
</feature>
<dbReference type="InterPro" id="IPR027268">
    <property type="entry name" value="Peptidase_M4/M1_CTD_sf"/>
</dbReference>
<dbReference type="InterPro" id="IPR003961">
    <property type="entry name" value="FN3_dom"/>
</dbReference>
<evidence type="ECO:0000256" key="2">
    <source>
        <dbReference type="ARBA" id="ARBA00022723"/>
    </source>
</evidence>
<proteinExistence type="predicted"/>
<dbReference type="GO" id="GO:0046872">
    <property type="term" value="F:metal ion binding"/>
    <property type="evidence" value="ECO:0007669"/>
    <property type="project" value="UniProtKB-KW"/>
</dbReference>
<evidence type="ECO:0000256" key="3">
    <source>
        <dbReference type="ARBA" id="ARBA00022801"/>
    </source>
</evidence>
<dbReference type="Pfam" id="PF01447">
    <property type="entry name" value="Peptidase_M4"/>
    <property type="match status" value="1"/>
</dbReference>
<accession>A0A2S8RB99</accession>
<feature type="domain" description="Peptidase M4 C-terminal" evidence="7">
    <location>
        <begin position="396"/>
        <end position="541"/>
    </location>
</feature>
<evidence type="ECO:0000259" key="6">
    <source>
        <dbReference type="Pfam" id="PF01447"/>
    </source>
</evidence>
<evidence type="ECO:0000313" key="8">
    <source>
        <dbReference type="EMBL" id="PQQ67066.1"/>
    </source>
</evidence>
<reference evidence="8 9" key="1">
    <citation type="journal article" date="2018" name="Syst. Appl. Microbiol.">
        <title>Characterization and high-quality draft genome sequence of Herbivorax saccincola A7, an anaerobic, alkaliphilic, thermophilic, cellulolytic, and xylanolytic bacterium.</title>
        <authorList>
            <person name="Aikawa S."/>
            <person name="Baramee S."/>
            <person name="Sermsathanaswadi J."/>
            <person name="Thianheng P."/>
            <person name="Tachaapaikoon C."/>
            <person name="Shikata A."/>
            <person name="Waeonukul R."/>
            <person name="Pason P."/>
            <person name="Ratanakhanokchai K."/>
            <person name="Kosugi A."/>
        </authorList>
    </citation>
    <scope>NUCLEOTIDE SEQUENCE [LARGE SCALE GENOMIC DNA]</scope>
    <source>
        <strain evidence="8 9">A7</strain>
    </source>
</reference>
<dbReference type="AlphaFoldDB" id="A0A2S8RB99"/>
<evidence type="ECO:0000313" key="9">
    <source>
        <dbReference type="Proteomes" id="UP000239720"/>
    </source>
</evidence>
<comment type="caution">
    <text evidence="8">The sequence shown here is derived from an EMBL/GenBank/DDBJ whole genome shotgun (WGS) entry which is preliminary data.</text>
</comment>
<name>A0A2S8RB99_9FIRM</name>
<evidence type="ECO:0000259" key="7">
    <source>
        <dbReference type="Pfam" id="PF02868"/>
    </source>
</evidence>
<dbReference type="Gene3D" id="3.10.170.10">
    <property type="match status" value="1"/>
</dbReference>
<dbReference type="CDD" id="cd00063">
    <property type="entry name" value="FN3"/>
    <property type="match status" value="1"/>
</dbReference>
<dbReference type="SUPFAM" id="SSF55486">
    <property type="entry name" value="Metalloproteases ('zincins'), catalytic domain"/>
    <property type="match status" value="1"/>
</dbReference>
<evidence type="ECO:0000256" key="5">
    <source>
        <dbReference type="ARBA" id="ARBA00023049"/>
    </source>
</evidence>
<sequence length="751" mass="84536">MKALVRILCIILTASIIVSGTTVSYGSTGVISTEGIEEFVPEIALMNKRGDEVTFVLGKLTEKSDELPEEIVKKVYAKSSKDLKTKLEGMEFEITGKFINSMGRTVIKTVQVVDGVPVYGSERNFHINHEGVLEVISGKNVENIRKLIKKSNSLKISEKEIAEIIEKNLGQETDIFKMSEPELILYPVNDTYEYVYKVVVSISKPEPDSFTYYISGENLEVVNIEKSSTNVKTTVYGTGIGEFGLVENLKMVEEDEMYYLINLDGNFETGEGVNFYIFSSPQNHFEAEPDAVISRVPHGVDAHYNLTGVIDFFNHYFNRNSYDDNWGLIKCRIMFGPHNARAERYGNWGEHSEIWFYNRKPLDEDGNEIVDGRSTAAALDIAAHEFIHLVLFHEGLEYNNDHENMVLHEGLADVFGVICEYALEDYLLSKEKANWFIGEDTGRAMRNAAYPEITHYSGVLEMDPFIPHKGGGVITKAAYLIAEGGSHNGREIKGIGYSKLANIFYSAMTDGYIVPYSSLKDFASYAVAVVNLFEDEKYSHTSIKGKKNIYYDQYDINTVIEAFTSVGLLPEAPENFKVTNIDGLSVDFAWDEIPGGRYGIYRRKPGSTCLPEKVAEIEEPQITLESLPGTYDYYIALVDGRGKRISAFSDAVTVEAYLKEPENFRESFRIGLIVQLRWDHSGVPGTRYGIYMKCSCLPGEPVKVAETPFNMFYTISIWGSYDYYVAIVDENGNRISDYSNKVTVENCLVLH</sequence>
<keyword evidence="1" id="KW-0645">Protease</keyword>
<dbReference type="EMBL" id="NEMB01000003">
    <property type="protein sequence ID" value="PQQ67066.1"/>
    <property type="molecule type" value="Genomic_DNA"/>
</dbReference>
<dbReference type="Gene3D" id="3.10.450.490">
    <property type="match status" value="1"/>
</dbReference>
<evidence type="ECO:0008006" key="10">
    <source>
        <dbReference type="Google" id="ProtNLM"/>
    </source>
</evidence>
<dbReference type="InterPro" id="IPR036116">
    <property type="entry name" value="FN3_sf"/>
</dbReference>
<dbReference type="SUPFAM" id="SSF49265">
    <property type="entry name" value="Fibronectin type III"/>
    <property type="match status" value="1"/>
</dbReference>
<dbReference type="RefSeq" id="WP_105368171.1">
    <property type="nucleotide sequence ID" value="NZ_NEMB01000003.1"/>
</dbReference>
<organism evidence="8 9">
    <name type="scientific">Acetivibrio saccincola</name>
    <dbReference type="NCBI Taxonomy" id="1677857"/>
    <lineage>
        <taxon>Bacteria</taxon>
        <taxon>Bacillati</taxon>
        <taxon>Bacillota</taxon>
        <taxon>Clostridia</taxon>
        <taxon>Eubacteriales</taxon>
        <taxon>Oscillospiraceae</taxon>
        <taxon>Acetivibrio</taxon>
    </lineage>
</organism>
<keyword evidence="4" id="KW-0862">Zinc</keyword>
<evidence type="ECO:0000256" key="4">
    <source>
        <dbReference type="ARBA" id="ARBA00022833"/>
    </source>
</evidence>
<keyword evidence="2" id="KW-0479">Metal-binding</keyword>
<keyword evidence="3" id="KW-0378">Hydrolase</keyword>